<accession>A0ABN7SLB3</accession>
<dbReference type="InterPro" id="IPR029058">
    <property type="entry name" value="AB_hydrolase_fold"/>
</dbReference>
<keyword evidence="2 3" id="KW-0823">Tryptophan catabolism</keyword>
<evidence type="ECO:0000256" key="1">
    <source>
        <dbReference type="ARBA" id="ARBA00022801"/>
    </source>
</evidence>
<comment type="domain">
    <text evidence="3">The main chain amide nitrogen atoms of the second glycine and its adjacent residue in the HGGXW motif define the oxyanion hole, and stabilize the oxyanion that forms during the nucleophilic attack by the catalytic serine during substrate cleavage.</text>
</comment>
<comment type="subunit">
    <text evidence="3">Homodimer.</text>
</comment>
<evidence type="ECO:0000259" key="4">
    <source>
        <dbReference type="Pfam" id="PF20434"/>
    </source>
</evidence>
<dbReference type="HAMAP" id="MF_03014">
    <property type="entry name" value="KFase"/>
    <property type="match status" value="1"/>
</dbReference>
<feature type="active site" evidence="3">
    <location>
        <position position="252"/>
    </location>
</feature>
<feature type="domain" description="BD-FAE-like" evidence="4">
    <location>
        <begin position="79"/>
        <end position="183"/>
    </location>
</feature>
<dbReference type="SUPFAM" id="SSF53474">
    <property type="entry name" value="alpha/beta-Hydrolases"/>
    <property type="match status" value="1"/>
</dbReference>
<dbReference type="EMBL" id="OU015566">
    <property type="protein sequence ID" value="CAG5103714.1"/>
    <property type="molecule type" value="Genomic_DNA"/>
</dbReference>
<evidence type="ECO:0000313" key="5">
    <source>
        <dbReference type="EMBL" id="CAG5103714.1"/>
    </source>
</evidence>
<organism evidence="5 6">
    <name type="scientific">Oikopleura dioica</name>
    <name type="common">Tunicate</name>
    <dbReference type="NCBI Taxonomy" id="34765"/>
    <lineage>
        <taxon>Eukaryota</taxon>
        <taxon>Metazoa</taxon>
        <taxon>Chordata</taxon>
        <taxon>Tunicata</taxon>
        <taxon>Appendicularia</taxon>
        <taxon>Copelata</taxon>
        <taxon>Oikopleuridae</taxon>
        <taxon>Oikopleura</taxon>
    </lineage>
</organism>
<sequence length="312" mass="34755">MDILTVIEKYYTKHKSQSLDDSANLDKQYSPSQWATRLTPETIVGNHVETMVSATKNARSSINCETGVKYSDLGPNCLLDIYKPEEVTKGTPVFVYIHGGYWQECSRDVSGHAAESVTKMGAIYVGIGYDLCPSVSMSEIVAQVQAAFQFIRHKFPYTVGIHIMGHSAGAHLATMVLAQHSHDFPSLLPVTIYAVSGIFDLRPIVETSVNNALKLTIDDAEAMSPMDPTNFKKIYANSRQSTRFIICIAENDSPAFHDQSLRFYEMLNATGVRCDFIEFENTDHFNIVEKSTDPNYLMNDVIKNQLSSLSSN</sequence>
<dbReference type="InterPro" id="IPR027519">
    <property type="entry name" value="KFase_ver/fungi-typ"/>
</dbReference>
<dbReference type="PANTHER" id="PTHR48081">
    <property type="entry name" value="AB HYDROLASE SUPERFAMILY PROTEIN C4A8.06C"/>
    <property type="match status" value="1"/>
</dbReference>
<keyword evidence="6" id="KW-1185">Reference proteome</keyword>
<comment type="pathway">
    <text evidence="3">Amino-acid degradation; L-tryptophan degradation via kynurenine pathway; L-kynurenine from L-tryptophan: step 2/2.</text>
</comment>
<evidence type="ECO:0000256" key="2">
    <source>
        <dbReference type="ARBA" id="ARBA00023079"/>
    </source>
</evidence>
<comment type="catalytic activity">
    <reaction evidence="3">
        <text>N-formyl-L-kynurenine + H2O = L-kynurenine + formate + H(+)</text>
        <dbReference type="Rhea" id="RHEA:13009"/>
        <dbReference type="ChEBI" id="CHEBI:15377"/>
        <dbReference type="ChEBI" id="CHEBI:15378"/>
        <dbReference type="ChEBI" id="CHEBI:15740"/>
        <dbReference type="ChEBI" id="CHEBI:57959"/>
        <dbReference type="ChEBI" id="CHEBI:58629"/>
        <dbReference type="EC" id="3.5.1.9"/>
    </reaction>
</comment>
<feature type="short sequence motif" description="HGGXW" evidence="3">
    <location>
        <begin position="98"/>
        <end position="102"/>
    </location>
</feature>
<protein>
    <recommendedName>
        <fullName evidence="3">Kynurenine formamidase</fullName>
        <shortName evidence="3">KFA</shortName>
        <shortName evidence="3">KFase</shortName>
        <ecNumber evidence="3">3.5.1.9</ecNumber>
    </recommendedName>
    <alternativeName>
        <fullName evidence="3">Arylformamidase</fullName>
    </alternativeName>
    <alternativeName>
        <fullName evidence="3">N-formylkynurenine formamidase</fullName>
        <shortName evidence="3">FKF</shortName>
    </alternativeName>
</protein>
<dbReference type="InterPro" id="IPR049492">
    <property type="entry name" value="BD-FAE-like_dom"/>
</dbReference>
<feature type="active site" description="Nucleophile" evidence="3">
    <location>
        <position position="167"/>
    </location>
</feature>
<comment type="similarity">
    <text evidence="3">Belongs to the kynurenine formamidase family.</text>
</comment>
<evidence type="ECO:0000313" key="6">
    <source>
        <dbReference type="Proteomes" id="UP001158576"/>
    </source>
</evidence>
<dbReference type="PANTHER" id="PTHR48081:SF33">
    <property type="entry name" value="KYNURENINE FORMAMIDASE"/>
    <property type="match status" value="1"/>
</dbReference>
<dbReference type="EC" id="3.5.1.9" evidence="3"/>
<reference evidence="5 6" key="1">
    <citation type="submission" date="2021-04" db="EMBL/GenBank/DDBJ databases">
        <authorList>
            <person name="Bliznina A."/>
        </authorList>
    </citation>
    <scope>NUCLEOTIDE SEQUENCE [LARGE SCALE GENOMIC DNA]</scope>
</reference>
<gene>
    <name evidence="5" type="ORF">OKIOD_LOCUS9667</name>
</gene>
<dbReference type="InterPro" id="IPR050300">
    <property type="entry name" value="GDXG_lipolytic_enzyme"/>
</dbReference>
<proteinExistence type="inferred from homology"/>
<keyword evidence="1 3" id="KW-0378">Hydrolase</keyword>
<dbReference type="Proteomes" id="UP001158576">
    <property type="component" value="Chromosome 1"/>
</dbReference>
<dbReference type="Pfam" id="PF20434">
    <property type="entry name" value="BD-FAE"/>
    <property type="match status" value="1"/>
</dbReference>
<evidence type="ECO:0000256" key="3">
    <source>
        <dbReference type="HAMAP-Rule" id="MF_03014"/>
    </source>
</evidence>
<dbReference type="Gene3D" id="3.40.50.1820">
    <property type="entry name" value="alpha/beta hydrolase"/>
    <property type="match status" value="1"/>
</dbReference>
<name>A0ABN7SLB3_OIKDI</name>
<comment type="function">
    <text evidence="3">Catalyzes the hydrolysis of N-formyl-L-kynurenine to L-kynurenine, the second step in the kynurenine pathway of tryptophan degradation. Required for elimination of toxic metabolites.</text>
</comment>
<feature type="active site" evidence="3">
    <location>
        <position position="284"/>
    </location>
</feature>